<name>A0A4R6UZT1_9GAMM</name>
<evidence type="ECO:0000313" key="12">
    <source>
        <dbReference type="Proteomes" id="UP000295375"/>
    </source>
</evidence>
<evidence type="ECO:0000256" key="4">
    <source>
        <dbReference type="ARBA" id="ARBA00022692"/>
    </source>
</evidence>
<comment type="similarity">
    <text evidence="7">Belongs to the TonB-dependent receptor family.</text>
</comment>
<dbReference type="InterPro" id="IPR037066">
    <property type="entry name" value="Plug_dom_sf"/>
</dbReference>
<gene>
    <name evidence="11" type="ORF">EV696_101135</name>
</gene>
<sequence>MKKTSQLWRQSRVGAAVAVALMFTAPSFADNAMGSIYGQAKAGSSVSIVSVDTGLKRDLTVAADGRFNFSQLPTGRYKVSSGAESYEILVTIGTGSPVYFGREGAESITVTGGRISPIDTSSAESTTVFTQEQIQRLPVSRDITSVALLAPGTVKGDTGFGNLASIGGSSVAENGYYINGFDVTNIRDFLSYAELPFDAIAQQQIKTGGYGAEYGRSLGGVINLVTKRGTNEWQGGVAAYWLPEALREPGKNVLSRDSTRPDDQRFYVYRADNTSETMSYNVHAGGPLIEDRLFVFALVEGRNNESDIYNRIDSYSTNNTSPQVLLKLDWNITDDHIVEFTGIHNEEEVDYVTYDNPDGSGGSPLAYTGNHGLENSRYTIESGGHVMIGRYTGHLSDNFTLSALWGNLEHTNSYRTPESLPGAECPRAFDSRNNPATVTYIGCWNTAQVTIRDPDFGPNYDERTAMRLDAEWVIGDHTVRFGYDDEVFESGNAGAVYTGGIYYRYFTSTGTVNGVAVPAGTQYVRTWDYNTGSASYEVHNSAIYLEDSWQVTDNLMVYAGLRRETFDNKNGDGDSFVKAEDLNAPRFGFSWDMAGDSSKKLFGTLGRYFIPVASNTNIRASGVEYIQIDYWNFTGIDPVTGAPVTLGSQIGPTGFNGSPTPPDPATVAATNLNPMYQDELILGYQQQLSSDWTVGVRYIDREVKDGMEDFCSHQGFIDWAADNGYNNFDYHSMATCIILNPGRDLALNVDVNDDGNLVPVVIPNEYLGLPKYERTYRALEVFWERTPSDGWFLQGSYTYGKSEGNVEGYVNSTLEQDDPGLTQDFDHYLFTDGAKGYLPNDRRHTLKVFTAYDLNDEWAVSANLLVQSGRPVSCNGYVPLAGLGVDASSLQAYSASSFYCVDENGNTVLTQRGQYGETPWTYMVDVGVAYVPAWADGKLVLRADIFNLFDFDKVTEYEETGEFNRASPTRNPDFLNDVNYQSPRAVRLTARYSF</sequence>
<dbReference type="RefSeq" id="WP_198325169.1">
    <property type="nucleotide sequence ID" value="NZ_CP037953.1"/>
</dbReference>
<evidence type="ECO:0000256" key="1">
    <source>
        <dbReference type="ARBA" id="ARBA00004571"/>
    </source>
</evidence>
<evidence type="ECO:0000256" key="8">
    <source>
        <dbReference type="SAM" id="SignalP"/>
    </source>
</evidence>
<protein>
    <submittedName>
        <fullName evidence="11">TonB-dependent receptor-like protein</fullName>
    </submittedName>
</protein>
<dbReference type="Gene3D" id="2.40.170.20">
    <property type="entry name" value="TonB-dependent receptor, beta-barrel domain"/>
    <property type="match status" value="1"/>
</dbReference>
<dbReference type="Pfam" id="PF07715">
    <property type="entry name" value="Plug"/>
    <property type="match status" value="1"/>
</dbReference>
<dbReference type="AlphaFoldDB" id="A0A4R6UZT1"/>
<feature type="domain" description="TonB-dependent transporter Oar-like beta-barrel" evidence="10">
    <location>
        <begin position="571"/>
        <end position="949"/>
    </location>
</feature>
<keyword evidence="6 7" id="KW-0998">Cell outer membrane</keyword>
<evidence type="ECO:0000256" key="5">
    <source>
        <dbReference type="ARBA" id="ARBA00023136"/>
    </source>
</evidence>
<dbReference type="GO" id="GO:0044718">
    <property type="term" value="P:siderophore transmembrane transport"/>
    <property type="evidence" value="ECO:0007669"/>
    <property type="project" value="TreeGrafter"/>
</dbReference>
<keyword evidence="4 7" id="KW-0812">Transmembrane</keyword>
<feature type="signal peptide" evidence="8">
    <location>
        <begin position="1"/>
        <end position="29"/>
    </location>
</feature>
<feature type="domain" description="TonB-dependent transporter Oar-like beta-barrel" evidence="10">
    <location>
        <begin position="310"/>
        <end position="566"/>
    </location>
</feature>
<keyword evidence="8" id="KW-0732">Signal</keyword>
<dbReference type="InterPro" id="IPR039426">
    <property type="entry name" value="TonB-dep_rcpt-like"/>
</dbReference>
<dbReference type="SUPFAM" id="SSF56935">
    <property type="entry name" value="Porins"/>
    <property type="match status" value="1"/>
</dbReference>
<keyword evidence="5 7" id="KW-0472">Membrane</keyword>
<dbReference type="EMBL" id="SNYM01000001">
    <property type="protein sequence ID" value="TDQ51165.1"/>
    <property type="molecule type" value="Genomic_DNA"/>
</dbReference>
<evidence type="ECO:0000259" key="9">
    <source>
        <dbReference type="Pfam" id="PF07715"/>
    </source>
</evidence>
<comment type="subcellular location">
    <subcellularLocation>
        <location evidence="1 7">Cell outer membrane</location>
        <topology evidence="1 7">Multi-pass membrane protein</topology>
    </subcellularLocation>
</comment>
<dbReference type="PROSITE" id="PS52016">
    <property type="entry name" value="TONB_DEPENDENT_REC_3"/>
    <property type="match status" value="1"/>
</dbReference>
<dbReference type="InterPro" id="IPR057601">
    <property type="entry name" value="Oar-like_b-barrel"/>
</dbReference>
<evidence type="ECO:0000256" key="6">
    <source>
        <dbReference type="ARBA" id="ARBA00023237"/>
    </source>
</evidence>
<keyword evidence="3 7" id="KW-1134">Transmembrane beta strand</keyword>
<evidence type="ECO:0000313" key="11">
    <source>
        <dbReference type="EMBL" id="TDQ51165.1"/>
    </source>
</evidence>
<dbReference type="GO" id="GO:0015344">
    <property type="term" value="F:siderophore uptake transmembrane transporter activity"/>
    <property type="evidence" value="ECO:0007669"/>
    <property type="project" value="TreeGrafter"/>
</dbReference>
<evidence type="ECO:0000259" key="10">
    <source>
        <dbReference type="Pfam" id="PF25183"/>
    </source>
</evidence>
<dbReference type="Pfam" id="PF25183">
    <property type="entry name" value="OMP_b-brl_4"/>
    <property type="match status" value="2"/>
</dbReference>
<dbReference type="InterPro" id="IPR012910">
    <property type="entry name" value="Plug_dom"/>
</dbReference>
<evidence type="ECO:0000256" key="7">
    <source>
        <dbReference type="PROSITE-ProRule" id="PRU01360"/>
    </source>
</evidence>
<keyword evidence="2 7" id="KW-0813">Transport</keyword>
<dbReference type="Gene3D" id="2.170.130.10">
    <property type="entry name" value="TonB-dependent receptor, plug domain"/>
    <property type="match status" value="1"/>
</dbReference>
<dbReference type="PANTHER" id="PTHR30069:SF46">
    <property type="entry name" value="OAR PROTEIN"/>
    <property type="match status" value="1"/>
</dbReference>
<evidence type="ECO:0000256" key="2">
    <source>
        <dbReference type="ARBA" id="ARBA00022448"/>
    </source>
</evidence>
<comment type="caution">
    <text evidence="11">The sequence shown here is derived from an EMBL/GenBank/DDBJ whole genome shotgun (WGS) entry which is preliminary data.</text>
</comment>
<organism evidence="11 12">
    <name type="scientific">Permianibacter aggregans</name>
    <dbReference type="NCBI Taxonomy" id="1510150"/>
    <lineage>
        <taxon>Bacteria</taxon>
        <taxon>Pseudomonadati</taxon>
        <taxon>Pseudomonadota</taxon>
        <taxon>Gammaproteobacteria</taxon>
        <taxon>Pseudomonadales</taxon>
        <taxon>Pseudomonadaceae</taxon>
        <taxon>Permianibacter</taxon>
    </lineage>
</organism>
<reference evidence="11 12" key="1">
    <citation type="submission" date="2019-03" db="EMBL/GenBank/DDBJ databases">
        <title>Genomic Encyclopedia of Type Strains, Phase IV (KMG-IV): sequencing the most valuable type-strain genomes for metagenomic binning, comparative biology and taxonomic classification.</title>
        <authorList>
            <person name="Goeker M."/>
        </authorList>
    </citation>
    <scope>NUCLEOTIDE SEQUENCE [LARGE SCALE GENOMIC DNA]</scope>
    <source>
        <strain evidence="11 12">DSM 103792</strain>
    </source>
</reference>
<evidence type="ECO:0000256" key="3">
    <source>
        <dbReference type="ARBA" id="ARBA00022452"/>
    </source>
</evidence>
<keyword evidence="12" id="KW-1185">Reference proteome</keyword>
<dbReference type="PANTHER" id="PTHR30069">
    <property type="entry name" value="TONB-DEPENDENT OUTER MEMBRANE RECEPTOR"/>
    <property type="match status" value="1"/>
</dbReference>
<dbReference type="GO" id="GO:0009279">
    <property type="term" value="C:cell outer membrane"/>
    <property type="evidence" value="ECO:0007669"/>
    <property type="project" value="UniProtKB-SubCell"/>
</dbReference>
<accession>A0A4R6UZT1</accession>
<feature type="chain" id="PRO_5020333441" evidence="8">
    <location>
        <begin position="30"/>
        <end position="994"/>
    </location>
</feature>
<feature type="domain" description="TonB-dependent receptor plug" evidence="9">
    <location>
        <begin position="121"/>
        <end position="221"/>
    </location>
</feature>
<keyword evidence="11" id="KW-0675">Receptor</keyword>
<proteinExistence type="inferred from homology"/>
<dbReference type="Proteomes" id="UP000295375">
    <property type="component" value="Unassembled WGS sequence"/>
</dbReference>
<dbReference type="InterPro" id="IPR036942">
    <property type="entry name" value="Beta-barrel_TonB_sf"/>
</dbReference>